<dbReference type="EC" id="3.1.3.2" evidence="2"/>
<dbReference type="GO" id="GO:0003993">
    <property type="term" value="F:acid phosphatase activity"/>
    <property type="evidence" value="ECO:0007669"/>
    <property type="project" value="UniProtKB-EC"/>
</dbReference>
<keyword evidence="4" id="KW-0378">Hydrolase</keyword>
<evidence type="ECO:0000256" key="4">
    <source>
        <dbReference type="ARBA" id="ARBA00022801"/>
    </source>
</evidence>
<dbReference type="Pfam" id="PF00149">
    <property type="entry name" value="Metallophos"/>
    <property type="match status" value="1"/>
</dbReference>
<evidence type="ECO:0000256" key="1">
    <source>
        <dbReference type="ARBA" id="ARBA00000032"/>
    </source>
</evidence>
<feature type="chain" id="PRO_5031377837" description="acid phosphatase" evidence="5">
    <location>
        <begin position="22"/>
        <end position="325"/>
    </location>
</feature>
<protein>
    <recommendedName>
        <fullName evidence="2">acid phosphatase</fullName>
        <ecNumber evidence="2">3.1.3.2</ecNumber>
    </recommendedName>
</protein>
<dbReference type="PANTHER" id="PTHR10161:SF14">
    <property type="entry name" value="TARTRATE-RESISTANT ACID PHOSPHATASE TYPE 5"/>
    <property type="match status" value="1"/>
</dbReference>
<dbReference type="Gene3D" id="3.60.21.10">
    <property type="match status" value="1"/>
</dbReference>
<evidence type="ECO:0000256" key="3">
    <source>
        <dbReference type="ARBA" id="ARBA00022729"/>
    </source>
</evidence>
<evidence type="ECO:0000256" key="2">
    <source>
        <dbReference type="ARBA" id="ARBA00012646"/>
    </source>
</evidence>
<dbReference type="SUPFAM" id="SSF56300">
    <property type="entry name" value="Metallo-dependent phosphatases"/>
    <property type="match status" value="1"/>
</dbReference>
<evidence type="ECO:0000313" key="7">
    <source>
        <dbReference type="EMBL" id="CAE0260983.1"/>
    </source>
</evidence>
<evidence type="ECO:0000256" key="5">
    <source>
        <dbReference type="SAM" id="SignalP"/>
    </source>
</evidence>
<proteinExistence type="predicted"/>
<dbReference type="InterPro" id="IPR051558">
    <property type="entry name" value="Metallophosphoesterase_PAP"/>
</dbReference>
<feature type="signal peptide" evidence="5">
    <location>
        <begin position="1"/>
        <end position="21"/>
    </location>
</feature>
<dbReference type="InterPro" id="IPR004843">
    <property type="entry name" value="Calcineurin-like_PHP"/>
</dbReference>
<feature type="domain" description="Calcineurin-like phosphoesterase" evidence="6">
    <location>
        <begin position="41"/>
        <end position="246"/>
    </location>
</feature>
<dbReference type="EMBL" id="HBIB01035888">
    <property type="protein sequence ID" value="CAE0260983.1"/>
    <property type="molecule type" value="Transcribed_RNA"/>
</dbReference>
<dbReference type="CDD" id="cd07378">
    <property type="entry name" value="MPP_ACP5"/>
    <property type="match status" value="1"/>
</dbReference>
<evidence type="ECO:0000259" key="6">
    <source>
        <dbReference type="Pfam" id="PF00149"/>
    </source>
</evidence>
<name>A0A7S3DKM9_9EUKA</name>
<accession>A0A7S3DKM9</accession>
<keyword evidence="3 5" id="KW-0732">Signal</keyword>
<reference evidence="7" key="1">
    <citation type="submission" date="2021-01" db="EMBL/GenBank/DDBJ databases">
        <authorList>
            <person name="Corre E."/>
            <person name="Pelletier E."/>
            <person name="Niang G."/>
            <person name="Scheremetjew M."/>
            <person name="Finn R."/>
            <person name="Kale V."/>
            <person name="Holt S."/>
            <person name="Cochrane G."/>
            <person name="Meng A."/>
            <person name="Brown T."/>
            <person name="Cohen L."/>
        </authorList>
    </citation>
    <scope>NUCLEOTIDE SEQUENCE</scope>
    <source>
        <strain evidence="7">NIES-2562</strain>
    </source>
</reference>
<gene>
    <name evidence="7" type="ORF">PBIL07802_LOCUS23272</name>
</gene>
<dbReference type="InterPro" id="IPR029052">
    <property type="entry name" value="Metallo-depent_PP-like"/>
</dbReference>
<organism evidence="7">
    <name type="scientific">Palpitomonas bilix</name>
    <dbReference type="NCBI Taxonomy" id="652834"/>
    <lineage>
        <taxon>Eukaryota</taxon>
        <taxon>Eukaryota incertae sedis</taxon>
    </lineage>
</organism>
<dbReference type="AlphaFoldDB" id="A0A7S3DKM9"/>
<sequence>MNSAFAFALYTILCFFALSPALPISLPSQQNVRGANSGSFTFFLLGDWGGQTDAPYTTKIQLDVAKQMIKKAGSLGFAPIVISVGDNFYKHGLPGDISSDDTQTRFTETFQKVYPGDSLGNDWYLVPGNHDYEGNLDALLAYHNYDSRWNFPSLNYTFTLDTDAGSVQFVMIDTIKWCDQGFADQSIAWVEGVLASSTADWIFAVGHYPVYSAGHNGPYSDLISGLKPLLEKYNVIAYLSGHDHVMQHIDVGSSVQYIGSGSGMEYSTSTKHEKDLPSGSLKYLGGKNGGFGVVTLDGSAQSMQVDFINGKGNTKYTMTASNPKA</sequence>
<dbReference type="PANTHER" id="PTHR10161">
    <property type="entry name" value="TARTRATE-RESISTANT ACID PHOSPHATASE TYPE 5"/>
    <property type="match status" value="1"/>
</dbReference>
<dbReference type="InterPro" id="IPR024927">
    <property type="entry name" value="Acid_PPase"/>
</dbReference>
<comment type="catalytic activity">
    <reaction evidence="1">
        <text>a phosphate monoester + H2O = an alcohol + phosphate</text>
        <dbReference type="Rhea" id="RHEA:15017"/>
        <dbReference type="ChEBI" id="CHEBI:15377"/>
        <dbReference type="ChEBI" id="CHEBI:30879"/>
        <dbReference type="ChEBI" id="CHEBI:43474"/>
        <dbReference type="ChEBI" id="CHEBI:67140"/>
        <dbReference type="EC" id="3.1.3.2"/>
    </reaction>
</comment>